<organism evidence="1 2">
    <name type="scientific">Chaetomium tenue</name>
    <dbReference type="NCBI Taxonomy" id="1854479"/>
    <lineage>
        <taxon>Eukaryota</taxon>
        <taxon>Fungi</taxon>
        <taxon>Dikarya</taxon>
        <taxon>Ascomycota</taxon>
        <taxon>Pezizomycotina</taxon>
        <taxon>Sordariomycetes</taxon>
        <taxon>Sordariomycetidae</taxon>
        <taxon>Sordariales</taxon>
        <taxon>Chaetomiaceae</taxon>
        <taxon>Chaetomium</taxon>
    </lineage>
</organism>
<evidence type="ECO:0000313" key="1">
    <source>
        <dbReference type="EMBL" id="KAH6649282.1"/>
    </source>
</evidence>
<name>A0ACB7PJA5_9PEZI</name>
<comment type="caution">
    <text evidence="1">The sequence shown here is derived from an EMBL/GenBank/DDBJ whole genome shotgun (WGS) entry which is preliminary data.</text>
</comment>
<dbReference type="Proteomes" id="UP000724584">
    <property type="component" value="Unassembled WGS sequence"/>
</dbReference>
<reference evidence="1 2" key="1">
    <citation type="journal article" date="2021" name="Nat. Commun.">
        <title>Genetic determinants of endophytism in the Arabidopsis root mycobiome.</title>
        <authorList>
            <person name="Mesny F."/>
            <person name="Miyauchi S."/>
            <person name="Thiergart T."/>
            <person name="Pickel B."/>
            <person name="Atanasova L."/>
            <person name="Karlsson M."/>
            <person name="Huettel B."/>
            <person name="Barry K.W."/>
            <person name="Haridas S."/>
            <person name="Chen C."/>
            <person name="Bauer D."/>
            <person name="Andreopoulos W."/>
            <person name="Pangilinan J."/>
            <person name="LaButti K."/>
            <person name="Riley R."/>
            <person name="Lipzen A."/>
            <person name="Clum A."/>
            <person name="Drula E."/>
            <person name="Henrissat B."/>
            <person name="Kohler A."/>
            <person name="Grigoriev I.V."/>
            <person name="Martin F.M."/>
            <person name="Hacquard S."/>
        </authorList>
    </citation>
    <scope>NUCLEOTIDE SEQUENCE [LARGE SCALE GENOMIC DNA]</scope>
    <source>
        <strain evidence="1 2">MPI-SDFR-AT-0079</strain>
    </source>
</reference>
<dbReference type="EMBL" id="JAGIZQ010000001">
    <property type="protein sequence ID" value="KAH6649282.1"/>
    <property type="molecule type" value="Genomic_DNA"/>
</dbReference>
<sequence length="1168" mass="129973">MAIFTGGKSRAISSPRHLTLRHSRRKALHSKIARGVLSAEDDDQPILKPGEEKLNSFWAPGLEAGPVHTIVATQTVKAPGSSNDLVLVSEQDFYVDAPQFSLPEGSVYSCYPPSGYPEDHRILPHVVLSDPHLPWERRGSPKDDALGDKRNKVPWLALFTFTQDELKLAPDALGGFQFKQTPTLAVNMTVEQLWGITTANSPVQKTPEWNPDVIKSAKGDFIFMKPDLFKSLFSTFGDDNKREVPATPATAKYKYLAHVRNINTTGMAVAGVEDVGIFSVVVGSRSGPLVNEAPVSVSVHLVSIEGVEDMTAFPDDKPLMALCSLHSWNYTVNPPGMLNVHDAFVQLGTAPLGLNLLRAPDATIEAVSKMSDKVSPKLAERLKDGYSLVKYRVQTGEETVALYRSPFTPTVVAPLADRNRCSNSGQDLQILDREVGIMDVTYSVAWQVGRLLALGDQGFTAALARFRTAIHTMAMKESKIHVVRAVGGDSSLRRRVDVLENLKQTVSHLSNIHLGEEHDGDGVGGPGGGSGFVPGPPKQRWRRNRLTKKQYPELGFNGIQIQDQYLERAKEAAYQLSMGKDGKIYDETNDPVSTDWMQLLAWVMDRMFLSGVPAHYLISDPSHLPHEGLRFFYIDPNWVDAMIDGALSLANHNGEDRDRVAIKLAINRYIHHIPEHQTHPPQIPTYGFYMRSDLVTMYPDLKVTTNPPPPEDTIPDKAPLLRHEIVSDGVMLGLLDRLPGATDFDGLVFTQPPHQQRFAAGYRLSKEDIGIEIWRQYTVDMKTQESDTLLHKHLIPAFQMKPQDQKNWFTWNSDPSAPNNDLRVVRLPFYAEEQARLLQEKMEREYFDDGVPNSALLAMQLNDPFYRLIITAKDTAMSSMLETLVDTNSKPRALQLIEPSRIRRLIEGGDKDDEDEGEVPESTSVEIEPISATSLYTRHENYQPLPHVFKANLAPHINSNLPLYDPTHFGRHALMGINPPGARPSTTSLIYTPHPEDPAGPPIYDCAVYSTGSSYVKTSAPANALPQDLVFSIQVSNTRTDYRLTELQIIIPLGDADDADSHTLFPAYDGPGPRMLSNLRFVVLPAQGTFDGQRCLVLRILPRSANGWTAIRLVEELSFLLCLAQVNNTFQGQGRTYVTLYTAAYYKYVFETKPRQGQFTVTLRNAGE</sequence>
<proteinExistence type="predicted"/>
<accession>A0ACB7PJA5</accession>
<protein>
    <submittedName>
        <fullName evidence="1">Uncharacterized protein</fullName>
    </submittedName>
</protein>
<keyword evidence="2" id="KW-1185">Reference proteome</keyword>
<evidence type="ECO:0000313" key="2">
    <source>
        <dbReference type="Proteomes" id="UP000724584"/>
    </source>
</evidence>
<gene>
    <name evidence="1" type="ORF">F5144DRAFT_552527</name>
</gene>